<evidence type="ECO:0000256" key="7">
    <source>
        <dbReference type="SAM" id="Phobius"/>
    </source>
</evidence>
<proteinExistence type="inferred from homology"/>
<dbReference type="Pfam" id="PF02417">
    <property type="entry name" value="Chromate_transp"/>
    <property type="match status" value="2"/>
</dbReference>
<feature type="transmembrane region" description="Helical" evidence="7">
    <location>
        <begin position="6"/>
        <end position="26"/>
    </location>
</feature>
<keyword evidence="4 7" id="KW-0812">Transmembrane</keyword>
<dbReference type="RefSeq" id="WP_321400006.1">
    <property type="nucleotide sequence ID" value="NZ_CP139487.1"/>
</dbReference>
<evidence type="ECO:0000256" key="4">
    <source>
        <dbReference type="ARBA" id="ARBA00022692"/>
    </source>
</evidence>
<evidence type="ECO:0000256" key="1">
    <source>
        <dbReference type="ARBA" id="ARBA00004651"/>
    </source>
</evidence>
<gene>
    <name evidence="8" type="ORF">SOO65_10205</name>
</gene>
<dbReference type="GO" id="GO:0015109">
    <property type="term" value="F:chromate transmembrane transporter activity"/>
    <property type="evidence" value="ECO:0007669"/>
    <property type="project" value="InterPro"/>
</dbReference>
<feature type="transmembrane region" description="Helical" evidence="7">
    <location>
        <begin position="75"/>
        <end position="97"/>
    </location>
</feature>
<dbReference type="Proteomes" id="UP001324634">
    <property type="component" value="Chromosome"/>
</dbReference>
<dbReference type="EMBL" id="CP139487">
    <property type="protein sequence ID" value="WPU67125.1"/>
    <property type="molecule type" value="Genomic_DNA"/>
</dbReference>
<dbReference type="PANTHER" id="PTHR33567:SF3">
    <property type="entry name" value="CHROMATE ION TRANSPORTER (EUROFUNG)"/>
    <property type="match status" value="1"/>
</dbReference>
<dbReference type="PANTHER" id="PTHR33567">
    <property type="entry name" value="CHROMATE ION TRANSPORTER (EUROFUNG)"/>
    <property type="match status" value="1"/>
</dbReference>
<keyword evidence="6 7" id="KW-0472">Membrane</keyword>
<comment type="subcellular location">
    <subcellularLocation>
        <location evidence="1">Cell membrane</location>
        <topology evidence="1">Multi-pass membrane protein</topology>
    </subcellularLocation>
</comment>
<name>A0AAX4HVU0_9BACT</name>
<accession>A0AAX4HVU0</accession>
<dbReference type="AlphaFoldDB" id="A0AAX4HVU0"/>
<feature type="transmembrane region" description="Helical" evidence="7">
    <location>
        <begin position="140"/>
        <end position="167"/>
    </location>
</feature>
<dbReference type="InterPro" id="IPR003370">
    <property type="entry name" value="Chromate_transpt"/>
</dbReference>
<reference evidence="8 9" key="1">
    <citation type="submission" date="2023-11" db="EMBL/GenBank/DDBJ databases">
        <title>Peredibacter starrii A3.12.</title>
        <authorList>
            <person name="Mitchell R.J."/>
        </authorList>
    </citation>
    <scope>NUCLEOTIDE SEQUENCE [LARGE SCALE GENOMIC DNA]</scope>
    <source>
        <strain evidence="8 9">A3.12</strain>
    </source>
</reference>
<dbReference type="KEGG" id="psti:SOO65_10205"/>
<feature type="transmembrane region" description="Helical" evidence="7">
    <location>
        <begin position="253"/>
        <end position="275"/>
    </location>
</feature>
<organism evidence="8 9">
    <name type="scientific">Peredibacter starrii</name>
    <dbReference type="NCBI Taxonomy" id="28202"/>
    <lineage>
        <taxon>Bacteria</taxon>
        <taxon>Pseudomonadati</taxon>
        <taxon>Bdellovibrionota</taxon>
        <taxon>Bacteriovoracia</taxon>
        <taxon>Bacteriovoracales</taxon>
        <taxon>Bacteriovoracaceae</taxon>
        <taxon>Peredibacter</taxon>
    </lineage>
</organism>
<feature type="transmembrane region" description="Helical" evidence="7">
    <location>
        <begin position="226"/>
        <end position="247"/>
    </location>
</feature>
<dbReference type="GO" id="GO:0005886">
    <property type="term" value="C:plasma membrane"/>
    <property type="evidence" value="ECO:0007669"/>
    <property type="project" value="UniProtKB-SubCell"/>
</dbReference>
<evidence type="ECO:0000256" key="2">
    <source>
        <dbReference type="ARBA" id="ARBA00005262"/>
    </source>
</evidence>
<keyword evidence="9" id="KW-1185">Reference proteome</keyword>
<feature type="transmembrane region" description="Helical" evidence="7">
    <location>
        <begin position="311"/>
        <end position="330"/>
    </location>
</feature>
<evidence type="ECO:0000313" key="9">
    <source>
        <dbReference type="Proteomes" id="UP001324634"/>
    </source>
</evidence>
<evidence type="ECO:0000256" key="5">
    <source>
        <dbReference type="ARBA" id="ARBA00022989"/>
    </source>
</evidence>
<dbReference type="PIRSF" id="PIRSF004810">
    <property type="entry name" value="ChrA"/>
    <property type="match status" value="1"/>
</dbReference>
<sequence>MEKSLAHVFLKLGFLSFGGPAAHIAMMRSEVVDRRAWLSEKEFMDLLGATNLIPGPNSTELAIFIGHKLAGWRGLIISGVCFILPAFLIVLAVAALYSHFGTVPDTNAILKGMRPVVVGVVFLALWKLGQTIYNTGMVSIITLVLSSVLIFYGINELAVIFGAGLFMGLYRTKFHQKLSLSFELFMFFFKVGSVLFGSGYVLLGFLQKDLVEKSKLLTESQLLDAITIGQVTPGPVFTTASFIGYLIDGFSGSIFSTLGIFVPSFIFVALVTPFLTRLRASEFFSHALDGVNAASLGLMIVVLIKLSMASFINPLTAALGLISITLLLVFKRLNSAYLIISGGALGYFFL</sequence>
<evidence type="ECO:0000256" key="6">
    <source>
        <dbReference type="ARBA" id="ARBA00023136"/>
    </source>
</evidence>
<feature type="transmembrane region" description="Helical" evidence="7">
    <location>
        <begin position="187"/>
        <end position="206"/>
    </location>
</feature>
<dbReference type="InterPro" id="IPR014047">
    <property type="entry name" value="Chr_Tranpt_l_chain"/>
</dbReference>
<keyword evidence="5 7" id="KW-1133">Transmembrane helix</keyword>
<comment type="similarity">
    <text evidence="2">Belongs to the chromate ion transporter (CHR) (TC 2.A.51) family.</text>
</comment>
<evidence type="ECO:0000313" key="8">
    <source>
        <dbReference type="EMBL" id="WPU67125.1"/>
    </source>
</evidence>
<protein>
    <submittedName>
        <fullName evidence="8">Chromate transporter</fullName>
    </submittedName>
</protein>
<feature type="transmembrane region" description="Helical" evidence="7">
    <location>
        <begin position="109"/>
        <end position="128"/>
    </location>
</feature>
<evidence type="ECO:0000256" key="3">
    <source>
        <dbReference type="ARBA" id="ARBA00022475"/>
    </source>
</evidence>
<keyword evidence="3" id="KW-1003">Cell membrane</keyword>